<protein>
    <recommendedName>
        <fullName evidence="3">Lipoprotein</fullName>
    </recommendedName>
</protein>
<evidence type="ECO:0000313" key="2">
    <source>
        <dbReference type="Proteomes" id="UP000067422"/>
    </source>
</evidence>
<gene>
    <name evidence="1" type="ORF">AL538_02760</name>
</gene>
<dbReference type="Gene3D" id="3.30.1150.10">
    <property type="match status" value="1"/>
</dbReference>
<reference evidence="1" key="1">
    <citation type="submission" date="2018-01" db="EMBL/GenBank/DDBJ databases">
        <title>FDA dAtabase for Regulatory Grade micrObial Sequences (FDA-ARGOS): Supporting development and validation of Infectious Disease Dx tests.</title>
        <authorList>
            <person name="Hoffmann M."/>
            <person name="Allard M."/>
            <person name="Evans P."/>
            <person name="Brown E."/>
            <person name="Tallon L."/>
            <person name="Sadzewicz L."/>
            <person name="Sengamalay N."/>
            <person name="Ott S."/>
            <person name="Godinez A."/>
            <person name="Nagaraj S."/>
            <person name="Vyas G."/>
            <person name="Aluvathingal J."/>
            <person name="Nadendla S."/>
            <person name="Geyer C."/>
            <person name="Sichtig H."/>
        </authorList>
    </citation>
    <scope>NUCLEOTIDE SEQUENCE</scope>
    <source>
        <strain evidence="1">FDAARGOS_107</strain>
    </source>
</reference>
<keyword evidence="2" id="KW-1185">Reference proteome</keyword>
<evidence type="ECO:0008006" key="3">
    <source>
        <dbReference type="Google" id="ProtNLM"/>
    </source>
</evidence>
<sequence length="119" mass="13516">MMRYTVFIAFILIFVAGCVGFHASPESRLIHNSSMMTERIQGALNQQDEYVGLDVRVNFKLDDKAQVTEFSLLKTSGLRSFDNAVEKAVKDSSPFDFLLSLSPEEFKQFQDINLTIDLE</sequence>
<name>A0ABM5Y1E1_VIBHA</name>
<dbReference type="RefSeq" id="WP_081097950.1">
    <property type="nucleotide sequence ID" value="NZ_CP014038.2"/>
</dbReference>
<dbReference type="Proteomes" id="UP000067422">
    <property type="component" value="Chromosome 1"/>
</dbReference>
<organism evidence="1 2">
    <name type="scientific">Vibrio harveyi</name>
    <name type="common">Beneckea harveyi</name>
    <dbReference type="NCBI Taxonomy" id="669"/>
    <lineage>
        <taxon>Bacteria</taxon>
        <taxon>Pseudomonadati</taxon>
        <taxon>Pseudomonadota</taxon>
        <taxon>Gammaproteobacteria</taxon>
        <taxon>Vibrionales</taxon>
        <taxon>Vibrionaceae</taxon>
        <taxon>Vibrio</taxon>
    </lineage>
</organism>
<dbReference type="EMBL" id="CP014038">
    <property type="protein sequence ID" value="AMF99364.2"/>
    <property type="molecule type" value="Genomic_DNA"/>
</dbReference>
<proteinExistence type="predicted"/>
<accession>A0ABM5Y1E1</accession>
<dbReference type="PROSITE" id="PS51257">
    <property type="entry name" value="PROKAR_LIPOPROTEIN"/>
    <property type="match status" value="1"/>
</dbReference>
<dbReference type="SUPFAM" id="SSF74653">
    <property type="entry name" value="TolA/TonB C-terminal domain"/>
    <property type="match status" value="1"/>
</dbReference>
<evidence type="ECO:0000313" key="1">
    <source>
        <dbReference type="EMBL" id="AMF99364.2"/>
    </source>
</evidence>
<dbReference type="Pfam" id="PF13103">
    <property type="entry name" value="TonB_2"/>
    <property type="match status" value="1"/>
</dbReference>